<feature type="region of interest" description="Disordered" evidence="1">
    <location>
        <begin position="546"/>
        <end position="583"/>
    </location>
</feature>
<accession>A0A1E4U0U9</accession>
<keyword evidence="3" id="KW-1185">Reference proteome</keyword>
<gene>
    <name evidence="2" type="ORF">PACTADRAFT_14146</name>
</gene>
<sequence length="583" mass="65954">MSIFAYDQDCKLGTTSQIRKKLNFHDEVIWKNFSSRRLKLIDSMGLSAKKACEQEREIQECAFTLLKEFEYPSECLNDFIRLVRIAIQSVRRNRKRCSKSRLNNNDRFVIINGSKDNKDNNSSSSDHDHDNDNDKDNSLDKVKLGFNISEILHDDANDGNNNNNKNKDLKDELNSKLAVKALIQPILPNTGASIGVKLPSFATLLNTNDYQYQSSSVRTLSNKELISLNKLLSLIKKSKTCNQISNEINTSIFEKSESLGSLVINSTISLTLLKNFGNLNHSSAKYLLLKLSSDSTMSKILKNLDSESTEVITLDVFMASQSFKRLIGCCIIDFGFDCITIPLGDIFNEIILKEYPLISKNQSANNNVNSSLPIQISNGNDLYDSMKIDNLISTSNYNIRQEIQQNEKNFNDLPSDKKVILKYHNQSLFFKFNSKISSSPTHLELLENCKEAFQIVDKNKFLIIKANNSKKILNNDDELQKIFNDDNNKLIELEISTASNNGKDFSTQSRGLNINSNDSIKSKNYTATSGERSTLSKFSKFSKFSTCVSPDEAKQKKRKTETNSDNGENDKEQIIGIQFQPLL</sequence>
<dbReference type="Proteomes" id="UP000094236">
    <property type="component" value="Unassembled WGS sequence"/>
</dbReference>
<dbReference type="AlphaFoldDB" id="A0A1E4U0U9"/>
<evidence type="ECO:0000313" key="3">
    <source>
        <dbReference type="Proteomes" id="UP000094236"/>
    </source>
</evidence>
<dbReference type="EMBL" id="KV454011">
    <property type="protein sequence ID" value="ODV97622.1"/>
    <property type="molecule type" value="Genomic_DNA"/>
</dbReference>
<evidence type="ECO:0000313" key="2">
    <source>
        <dbReference type="EMBL" id="ODV97622.1"/>
    </source>
</evidence>
<evidence type="ECO:0000256" key="1">
    <source>
        <dbReference type="SAM" id="MobiDB-lite"/>
    </source>
</evidence>
<feature type="compositionally biased region" description="Basic and acidic residues" evidence="1">
    <location>
        <begin position="115"/>
        <end position="139"/>
    </location>
</feature>
<dbReference type="OrthoDB" id="4089008at2759"/>
<dbReference type="Pfam" id="PF04001">
    <property type="entry name" value="Vhr1"/>
    <property type="match status" value="1"/>
</dbReference>
<organism evidence="2 3">
    <name type="scientific">Pachysolen tannophilus NRRL Y-2460</name>
    <dbReference type="NCBI Taxonomy" id="669874"/>
    <lineage>
        <taxon>Eukaryota</taxon>
        <taxon>Fungi</taxon>
        <taxon>Dikarya</taxon>
        <taxon>Ascomycota</taxon>
        <taxon>Saccharomycotina</taxon>
        <taxon>Pichiomycetes</taxon>
        <taxon>Pachysolenaceae</taxon>
        <taxon>Pachysolen</taxon>
    </lineage>
</organism>
<dbReference type="InterPro" id="IPR007147">
    <property type="entry name" value="TF_Vhr"/>
</dbReference>
<protein>
    <submittedName>
        <fullName evidence="2">Uncharacterized protein</fullName>
    </submittedName>
</protein>
<dbReference type="STRING" id="669874.A0A1E4U0U9"/>
<proteinExistence type="predicted"/>
<feature type="region of interest" description="Disordered" evidence="1">
    <location>
        <begin position="110"/>
        <end position="139"/>
    </location>
</feature>
<reference evidence="3" key="1">
    <citation type="submission" date="2016-05" db="EMBL/GenBank/DDBJ databases">
        <title>Comparative genomics of biotechnologically important yeasts.</title>
        <authorList>
            <consortium name="DOE Joint Genome Institute"/>
            <person name="Riley R."/>
            <person name="Haridas S."/>
            <person name="Wolfe K.H."/>
            <person name="Lopes M.R."/>
            <person name="Hittinger C.T."/>
            <person name="Goker M."/>
            <person name="Salamov A."/>
            <person name="Wisecaver J."/>
            <person name="Long T.M."/>
            <person name="Aerts A.L."/>
            <person name="Barry K."/>
            <person name="Choi C."/>
            <person name="Clum A."/>
            <person name="Coughlan A.Y."/>
            <person name="Deshpande S."/>
            <person name="Douglass A.P."/>
            <person name="Hanson S.J."/>
            <person name="Klenk H.-P."/>
            <person name="Labutti K."/>
            <person name="Lapidus A."/>
            <person name="Lindquist E."/>
            <person name="Lipzen A."/>
            <person name="Meier-Kolthoff J.P."/>
            <person name="Ohm R.A."/>
            <person name="Otillar R.P."/>
            <person name="Pangilinan J."/>
            <person name="Peng Y."/>
            <person name="Rokas A."/>
            <person name="Rosa C.A."/>
            <person name="Scheuner C."/>
            <person name="Sibirny A.A."/>
            <person name="Slot J.C."/>
            <person name="Stielow J.B."/>
            <person name="Sun H."/>
            <person name="Kurtzman C.P."/>
            <person name="Blackwell M."/>
            <person name="Grigoriev I.V."/>
            <person name="Jeffries T.W."/>
        </authorList>
    </citation>
    <scope>NUCLEOTIDE SEQUENCE [LARGE SCALE GENOMIC DNA]</scope>
    <source>
        <strain evidence="3">NRRL Y-2460</strain>
    </source>
</reference>
<name>A0A1E4U0U9_PACTA</name>